<dbReference type="GeneID" id="113214822"/>
<comment type="catalytic activity">
    <reaction evidence="6">
        <text>a (3S)-3-hydroxyacyl-CoA + NAD(+) = a 3-oxoacyl-CoA + NADH + H(+)</text>
        <dbReference type="Rhea" id="RHEA:22432"/>
        <dbReference type="ChEBI" id="CHEBI:15378"/>
        <dbReference type="ChEBI" id="CHEBI:57318"/>
        <dbReference type="ChEBI" id="CHEBI:57540"/>
        <dbReference type="ChEBI" id="CHEBI:57945"/>
        <dbReference type="ChEBI" id="CHEBI:90726"/>
        <dbReference type="EC" id="1.1.1.35"/>
    </reaction>
    <physiologicalReaction direction="left-to-right" evidence="6">
        <dbReference type="Rhea" id="RHEA:22433"/>
    </physiologicalReaction>
    <physiologicalReaction direction="right-to-left" evidence="6">
        <dbReference type="Rhea" id="RHEA:22434"/>
    </physiologicalReaction>
</comment>
<evidence type="ECO:0000256" key="1">
    <source>
        <dbReference type="ARBA" id="ARBA00006484"/>
    </source>
</evidence>
<organism evidence="22 23">
    <name type="scientific">Frankliniella occidentalis</name>
    <name type="common">Western flower thrips</name>
    <name type="synonym">Euthrips occidentalis</name>
    <dbReference type="NCBI Taxonomy" id="133901"/>
    <lineage>
        <taxon>Eukaryota</taxon>
        <taxon>Metazoa</taxon>
        <taxon>Ecdysozoa</taxon>
        <taxon>Arthropoda</taxon>
        <taxon>Hexapoda</taxon>
        <taxon>Insecta</taxon>
        <taxon>Pterygota</taxon>
        <taxon>Neoptera</taxon>
        <taxon>Paraneoptera</taxon>
        <taxon>Thysanoptera</taxon>
        <taxon>Terebrantia</taxon>
        <taxon>Thripoidea</taxon>
        <taxon>Thripidae</taxon>
        <taxon>Frankliniella</taxon>
    </lineage>
</organism>
<comment type="catalytic activity">
    <reaction evidence="8">
        <text>17beta-hydroxy-5alpha-androstan-3-one + NAD(+) = 5alpha-androstan-3,17-dione + NADH + H(+)</text>
        <dbReference type="Rhea" id="RHEA:41992"/>
        <dbReference type="ChEBI" id="CHEBI:15378"/>
        <dbReference type="ChEBI" id="CHEBI:15994"/>
        <dbReference type="ChEBI" id="CHEBI:16330"/>
        <dbReference type="ChEBI" id="CHEBI:57540"/>
        <dbReference type="ChEBI" id="CHEBI:57945"/>
    </reaction>
    <physiologicalReaction direction="left-to-right" evidence="8">
        <dbReference type="Rhea" id="RHEA:41993"/>
    </physiologicalReaction>
</comment>
<dbReference type="GO" id="GO:0003857">
    <property type="term" value="F:(3S)-3-hydroxyacyl-CoA dehydrogenase (NAD+) activity"/>
    <property type="evidence" value="ECO:0007669"/>
    <property type="project" value="UniProtKB-EC"/>
</dbReference>
<sequence>MLKGVTAFVTGGASGLGRATVERLSKQGANVVLADLPSSDGDTVAKSLRNVVFAPVDVTKEKDVEDGLEAATKNFKNVNFVVNCAGVGFAKRTLDLKRNAPHSLTDFERVVRVNTVGTFNVIRLAAAVFQKNDPNPDGARGVIVNTASIAAYDGQIGQAAYAASKGAITTMTLPIARDLGPIGIRVVTIAPGLFETPLLKGLPEPVRKNLVQYCSFPPRLGNPDEFAHLVEHIWQNGMINGCVIRLDAGMRMPA</sequence>
<dbReference type="PANTHER" id="PTHR43658:SF8">
    <property type="entry name" value="17-BETA-HYDROXYSTEROID DEHYDROGENASE 14-RELATED"/>
    <property type="match status" value="1"/>
</dbReference>
<comment type="catalytic activity">
    <reaction evidence="7">
        <text>5alpha-androstane-3alpha,17beta-diol + NAD(+) = 17beta-hydroxy-5alpha-androstan-3-one + NADH + H(+)</text>
        <dbReference type="Rhea" id="RHEA:42004"/>
        <dbReference type="ChEBI" id="CHEBI:15378"/>
        <dbReference type="ChEBI" id="CHEBI:16330"/>
        <dbReference type="ChEBI" id="CHEBI:36713"/>
        <dbReference type="ChEBI" id="CHEBI:57540"/>
        <dbReference type="ChEBI" id="CHEBI:57945"/>
        <dbReference type="EC" id="1.1.1.53"/>
    </reaction>
    <physiologicalReaction direction="right-to-left" evidence="7">
        <dbReference type="Rhea" id="RHEA:42006"/>
    </physiologicalReaction>
</comment>
<comment type="catalytic activity">
    <reaction evidence="13">
        <text>5alpha-pregnan-20beta-ol-3-one + NAD(+) = 5alpha-pregnane-3,20-dione + NADH + H(+)</text>
        <dbReference type="Rhea" id="RHEA:42008"/>
        <dbReference type="ChEBI" id="CHEBI:15378"/>
        <dbReference type="ChEBI" id="CHEBI:28952"/>
        <dbReference type="ChEBI" id="CHEBI:57540"/>
        <dbReference type="ChEBI" id="CHEBI:57945"/>
        <dbReference type="ChEBI" id="CHEBI:78594"/>
    </reaction>
    <physiologicalReaction direction="left-to-right" evidence="13">
        <dbReference type="Rhea" id="RHEA:42009"/>
    </physiologicalReaction>
</comment>
<evidence type="ECO:0000256" key="2">
    <source>
        <dbReference type="ARBA" id="ARBA00023002"/>
    </source>
</evidence>
<accession>A0A6J1TEF8</accession>
<comment type="catalytic activity">
    <reaction evidence="15">
        <text>11-dehydrocorticosterone + NAD(+) = pregn-4-ene-3,11,20,21-tetraone + NADH + H(+)</text>
        <dbReference type="Rhea" id="RHEA:42020"/>
        <dbReference type="ChEBI" id="CHEBI:15378"/>
        <dbReference type="ChEBI" id="CHEBI:57540"/>
        <dbReference type="ChEBI" id="CHEBI:57945"/>
        <dbReference type="ChEBI" id="CHEBI:78600"/>
        <dbReference type="ChEBI" id="CHEBI:78601"/>
    </reaction>
    <physiologicalReaction direction="left-to-right" evidence="15">
        <dbReference type="Rhea" id="RHEA:42021"/>
    </physiologicalReaction>
</comment>
<evidence type="ECO:0000256" key="14">
    <source>
        <dbReference type="ARBA" id="ARBA00052417"/>
    </source>
</evidence>
<evidence type="ECO:0000313" key="23">
    <source>
        <dbReference type="RefSeq" id="XP_026290100.1"/>
    </source>
</evidence>
<dbReference type="GO" id="GO:0008209">
    <property type="term" value="P:androgen metabolic process"/>
    <property type="evidence" value="ECO:0007669"/>
    <property type="project" value="TreeGrafter"/>
</dbReference>
<evidence type="ECO:0000256" key="18">
    <source>
        <dbReference type="ARBA" id="ARBA00082293"/>
    </source>
</evidence>
<dbReference type="EC" id="1.1.1.53" evidence="3"/>
<evidence type="ECO:0000256" key="16">
    <source>
        <dbReference type="ARBA" id="ARBA00072938"/>
    </source>
</evidence>
<evidence type="ECO:0000256" key="7">
    <source>
        <dbReference type="ARBA" id="ARBA00050365"/>
    </source>
</evidence>
<comment type="catalytic activity">
    <reaction evidence="12">
        <text>ursodeoxycholate + NAD(+) = 7-oxolithocholate + NADH + H(+)</text>
        <dbReference type="Rhea" id="RHEA:42028"/>
        <dbReference type="ChEBI" id="CHEBI:15378"/>
        <dbReference type="ChEBI" id="CHEBI:57540"/>
        <dbReference type="ChEBI" id="CHEBI:57945"/>
        <dbReference type="ChEBI" id="CHEBI:78604"/>
        <dbReference type="ChEBI" id="CHEBI:78605"/>
    </reaction>
    <physiologicalReaction direction="left-to-right" evidence="12">
        <dbReference type="Rhea" id="RHEA:42029"/>
    </physiologicalReaction>
</comment>
<dbReference type="KEGG" id="foc:113214822"/>
<dbReference type="InterPro" id="IPR002347">
    <property type="entry name" value="SDR_fam"/>
</dbReference>
<evidence type="ECO:0000256" key="4">
    <source>
        <dbReference type="ARBA" id="ARBA00024072"/>
    </source>
</evidence>
<dbReference type="CTD" id="32789"/>
<evidence type="ECO:0000256" key="15">
    <source>
        <dbReference type="ARBA" id="ARBA00052668"/>
    </source>
</evidence>
<comment type="catalytic activity">
    <reaction evidence="9">
        <text>cortisol + NAD(+) = 11beta,17alpha-dihydroxypregn-4-ene-3,20,21-trione + NADH + H(+)</text>
        <dbReference type="Rhea" id="RHEA:42012"/>
        <dbReference type="ChEBI" id="CHEBI:15378"/>
        <dbReference type="ChEBI" id="CHEBI:17650"/>
        <dbReference type="ChEBI" id="CHEBI:57540"/>
        <dbReference type="ChEBI" id="CHEBI:57945"/>
        <dbReference type="ChEBI" id="CHEBI:78595"/>
    </reaction>
    <physiologicalReaction direction="left-to-right" evidence="9">
        <dbReference type="Rhea" id="RHEA:42013"/>
    </physiologicalReaction>
</comment>
<comment type="catalytic activity">
    <reaction evidence="10">
        <text>(3S)-3-hydroxybutanoyl-CoA + NAD(+) = acetoacetyl-CoA + NADH + H(+)</text>
        <dbReference type="Rhea" id="RHEA:30799"/>
        <dbReference type="ChEBI" id="CHEBI:15378"/>
        <dbReference type="ChEBI" id="CHEBI:57286"/>
        <dbReference type="ChEBI" id="CHEBI:57316"/>
        <dbReference type="ChEBI" id="CHEBI:57540"/>
        <dbReference type="ChEBI" id="CHEBI:57945"/>
    </reaction>
    <physiologicalReaction direction="left-to-right" evidence="10">
        <dbReference type="Rhea" id="RHEA:30800"/>
    </physiologicalReaction>
    <physiologicalReaction direction="right-to-left" evidence="10">
        <dbReference type="Rhea" id="RHEA:30801"/>
    </physiologicalReaction>
</comment>
<dbReference type="SMART" id="SM00822">
    <property type="entry name" value="PKS_KR"/>
    <property type="match status" value="1"/>
</dbReference>
<evidence type="ECO:0000256" key="11">
    <source>
        <dbReference type="ARBA" id="ARBA00051637"/>
    </source>
</evidence>
<name>A0A6J1TEF8_FRAOC</name>
<keyword evidence="22" id="KW-1185">Reference proteome</keyword>
<evidence type="ECO:0000256" key="5">
    <source>
        <dbReference type="ARBA" id="ARBA00049381"/>
    </source>
</evidence>
<evidence type="ECO:0000256" key="12">
    <source>
        <dbReference type="ARBA" id="ARBA00051831"/>
    </source>
</evidence>
<dbReference type="PRINTS" id="PR00081">
    <property type="entry name" value="GDHRDH"/>
</dbReference>
<comment type="catalytic activity">
    <reaction evidence="11">
        <text>3beta,7beta-dihydroxy-5beta-cholan-24-oate + NAD(+) = 3beta-hydroxy-7-oxo-5beta-cholan-24-oate + NADH + H(+)</text>
        <dbReference type="Rhea" id="RHEA:42024"/>
        <dbReference type="ChEBI" id="CHEBI:15378"/>
        <dbReference type="ChEBI" id="CHEBI:57540"/>
        <dbReference type="ChEBI" id="CHEBI:57945"/>
        <dbReference type="ChEBI" id="CHEBI:78602"/>
        <dbReference type="ChEBI" id="CHEBI:78603"/>
    </reaction>
    <physiologicalReaction direction="left-to-right" evidence="11">
        <dbReference type="Rhea" id="RHEA:42025"/>
    </physiologicalReaction>
</comment>
<dbReference type="GO" id="GO:0005739">
    <property type="term" value="C:mitochondrion"/>
    <property type="evidence" value="ECO:0007669"/>
    <property type="project" value="TreeGrafter"/>
</dbReference>
<dbReference type="FunFam" id="3.40.50.720:FF:000215">
    <property type="entry name" value="3-hydroxyacyl-CoA dehydrogenase type-2"/>
    <property type="match status" value="1"/>
</dbReference>
<dbReference type="Proteomes" id="UP000504606">
    <property type="component" value="Unplaced"/>
</dbReference>
<dbReference type="Gene3D" id="3.40.50.720">
    <property type="entry name" value="NAD(P)-binding Rossmann-like Domain"/>
    <property type="match status" value="1"/>
</dbReference>
<proteinExistence type="inferred from homology"/>
<dbReference type="InterPro" id="IPR036291">
    <property type="entry name" value="NAD(P)-bd_dom_sf"/>
</dbReference>
<dbReference type="SUPFAM" id="SSF51735">
    <property type="entry name" value="NAD(P)-binding Rossmann-fold domains"/>
    <property type="match status" value="1"/>
</dbReference>
<evidence type="ECO:0000256" key="8">
    <source>
        <dbReference type="ARBA" id="ARBA00050435"/>
    </source>
</evidence>
<dbReference type="OrthoDB" id="1274115at2759"/>
<evidence type="ECO:0000256" key="9">
    <source>
        <dbReference type="ARBA" id="ARBA00050927"/>
    </source>
</evidence>
<evidence type="ECO:0000259" key="21">
    <source>
        <dbReference type="SMART" id="SM00822"/>
    </source>
</evidence>
<gene>
    <name evidence="23" type="primary">LOC113214822</name>
</gene>
<comment type="catalytic activity">
    <reaction evidence="5">
        <text>17beta-estradiol + NAD(+) = estrone + NADH + H(+)</text>
        <dbReference type="Rhea" id="RHEA:24612"/>
        <dbReference type="ChEBI" id="CHEBI:15378"/>
        <dbReference type="ChEBI" id="CHEBI:16469"/>
        <dbReference type="ChEBI" id="CHEBI:17263"/>
        <dbReference type="ChEBI" id="CHEBI:57540"/>
        <dbReference type="ChEBI" id="CHEBI:57945"/>
        <dbReference type="EC" id="1.1.1.62"/>
    </reaction>
    <physiologicalReaction direction="left-to-right" evidence="5">
        <dbReference type="Rhea" id="RHEA:24613"/>
    </physiologicalReaction>
</comment>
<dbReference type="GO" id="GO:0008210">
    <property type="term" value="P:estrogen metabolic process"/>
    <property type="evidence" value="ECO:0007669"/>
    <property type="project" value="TreeGrafter"/>
</dbReference>
<protein>
    <recommendedName>
        <fullName evidence="16">3-hydroxyacyl-CoA dehydrogenase type-2</fullName>
        <ecNumber evidence="3">1.1.1.53</ecNumber>
        <ecNumber evidence="4">1.1.1.62</ecNumber>
    </recommendedName>
    <alternativeName>
        <fullName evidence="18">3-hydroxyacyl-CoA dehydrogenase type II</fullName>
    </alternativeName>
    <alternativeName>
        <fullName evidence="19">Mitochondrial ribonuclease P protein 2</fullName>
    </alternativeName>
    <alternativeName>
        <fullName evidence="17">Type II HADH</fullName>
    </alternativeName>
</protein>
<dbReference type="PANTHER" id="PTHR43658">
    <property type="entry name" value="SHORT-CHAIN DEHYDROGENASE/REDUCTASE"/>
    <property type="match status" value="1"/>
</dbReference>
<dbReference type="GO" id="GO:0006631">
    <property type="term" value="P:fatty acid metabolic process"/>
    <property type="evidence" value="ECO:0007669"/>
    <property type="project" value="TreeGrafter"/>
</dbReference>
<evidence type="ECO:0000256" key="20">
    <source>
        <dbReference type="RuleBase" id="RU000363"/>
    </source>
</evidence>
<feature type="domain" description="Ketoreductase" evidence="21">
    <location>
        <begin position="5"/>
        <end position="192"/>
    </location>
</feature>
<dbReference type="GO" id="GO:0004303">
    <property type="term" value="F:estradiol 17-beta-dehydrogenase [NAD(P)+] activity"/>
    <property type="evidence" value="ECO:0007669"/>
    <property type="project" value="UniProtKB-EC"/>
</dbReference>
<dbReference type="CDD" id="cd05371">
    <property type="entry name" value="HSD10-like_SDR_c"/>
    <property type="match status" value="1"/>
</dbReference>
<evidence type="ECO:0000256" key="10">
    <source>
        <dbReference type="ARBA" id="ARBA00051004"/>
    </source>
</evidence>
<keyword evidence="2" id="KW-0560">Oxidoreductase</keyword>
<dbReference type="EC" id="1.1.1.62" evidence="4"/>
<dbReference type="Pfam" id="PF00106">
    <property type="entry name" value="adh_short"/>
    <property type="match status" value="1"/>
</dbReference>
<evidence type="ECO:0000256" key="17">
    <source>
        <dbReference type="ARBA" id="ARBA00079624"/>
    </source>
</evidence>
<dbReference type="AlphaFoldDB" id="A0A6J1TEF8"/>
<dbReference type="GO" id="GO:0047044">
    <property type="term" value="F:androstan-3-alpha,17-beta-diol dehydrogenase (NAD+) activity"/>
    <property type="evidence" value="ECO:0007669"/>
    <property type="project" value="UniProtKB-EC"/>
</dbReference>
<evidence type="ECO:0000256" key="3">
    <source>
        <dbReference type="ARBA" id="ARBA00024071"/>
    </source>
</evidence>
<comment type="catalytic activity">
    <reaction evidence="14">
        <text>cortisone + NAD(+) = 17alpha-hydroxypregn-4-en-3,11,20-trione-21-al + NADH + H(+)</text>
        <dbReference type="Rhea" id="RHEA:42016"/>
        <dbReference type="ChEBI" id="CHEBI:15378"/>
        <dbReference type="ChEBI" id="CHEBI:16962"/>
        <dbReference type="ChEBI" id="CHEBI:57540"/>
        <dbReference type="ChEBI" id="CHEBI:57945"/>
        <dbReference type="ChEBI" id="CHEBI:78596"/>
    </reaction>
    <physiologicalReaction direction="left-to-right" evidence="14">
        <dbReference type="Rhea" id="RHEA:42017"/>
    </physiologicalReaction>
</comment>
<dbReference type="PRINTS" id="PR00080">
    <property type="entry name" value="SDRFAMILY"/>
</dbReference>
<evidence type="ECO:0000256" key="13">
    <source>
        <dbReference type="ARBA" id="ARBA00052095"/>
    </source>
</evidence>
<evidence type="ECO:0000313" key="22">
    <source>
        <dbReference type="Proteomes" id="UP000504606"/>
    </source>
</evidence>
<evidence type="ECO:0000256" key="19">
    <source>
        <dbReference type="ARBA" id="ARBA00082399"/>
    </source>
</evidence>
<reference evidence="23" key="1">
    <citation type="submission" date="2025-08" db="UniProtKB">
        <authorList>
            <consortium name="RefSeq"/>
        </authorList>
    </citation>
    <scope>IDENTIFICATION</scope>
    <source>
        <tissue evidence="23">Whole organism</tissue>
    </source>
</reference>
<dbReference type="InterPro" id="IPR057326">
    <property type="entry name" value="KR_dom"/>
</dbReference>
<dbReference type="InterPro" id="IPR020904">
    <property type="entry name" value="Sc_DH/Rdtase_CS"/>
</dbReference>
<dbReference type="RefSeq" id="XP_026290100.1">
    <property type="nucleotide sequence ID" value="XM_026434315.2"/>
</dbReference>
<evidence type="ECO:0000256" key="6">
    <source>
        <dbReference type="ARBA" id="ARBA00050141"/>
    </source>
</evidence>
<dbReference type="PROSITE" id="PS00061">
    <property type="entry name" value="ADH_SHORT"/>
    <property type="match status" value="1"/>
</dbReference>
<comment type="similarity">
    <text evidence="1 20">Belongs to the short-chain dehydrogenases/reductases (SDR) family.</text>
</comment>